<dbReference type="SUPFAM" id="SSF55073">
    <property type="entry name" value="Nucleotide cyclase"/>
    <property type="match status" value="1"/>
</dbReference>
<gene>
    <name evidence="2" type="ORF">mvi_39680</name>
</gene>
<feature type="domain" description="GGDEF" evidence="1">
    <location>
        <begin position="201"/>
        <end position="332"/>
    </location>
</feature>
<dbReference type="InterPro" id="IPR043128">
    <property type="entry name" value="Rev_trsase/Diguanyl_cyclase"/>
</dbReference>
<organism evidence="2 3">
    <name type="scientific">Methylobacterium indicum</name>
    <dbReference type="NCBI Taxonomy" id="1775910"/>
    <lineage>
        <taxon>Bacteria</taxon>
        <taxon>Pseudomonadati</taxon>
        <taxon>Pseudomonadota</taxon>
        <taxon>Alphaproteobacteria</taxon>
        <taxon>Hyphomicrobiales</taxon>
        <taxon>Methylobacteriaceae</taxon>
        <taxon>Methylobacterium</taxon>
    </lineage>
</organism>
<dbReference type="SMART" id="SM00267">
    <property type="entry name" value="GGDEF"/>
    <property type="match status" value="1"/>
</dbReference>
<accession>A0A8H8WWH4</accession>
<protein>
    <recommendedName>
        <fullName evidence="1">GGDEF domain-containing protein</fullName>
    </recommendedName>
</protein>
<proteinExistence type="predicted"/>
<dbReference type="InterPro" id="IPR029787">
    <property type="entry name" value="Nucleotide_cyclase"/>
</dbReference>
<dbReference type="PROSITE" id="PS50887">
    <property type="entry name" value="GGDEF"/>
    <property type="match status" value="1"/>
</dbReference>
<dbReference type="Gene3D" id="3.30.450.20">
    <property type="entry name" value="PAS domain"/>
    <property type="match status" value="1"/>
</dbReference>
<dbReference type="InterPro" id="IPR000014">
    <property type="entry name" value="PAS"/>
</dbReference>
<sequence>MTSACIWVTVVAVLSAISAVTATILALRFRFRAHAAEELLDDVTDAIPGGFVLWDSNDRLVRCNQTFRDYYAHSAPFLTPGIPFEEVIRRGVAAGQYPQAAADPEAFIREVVSQHGSGEGVFERLLPNGIWLIVSELRTARGGIVGIRTDVTTLKRALSDLAAANARIEHFAHHDPLTGLPNRGRFHRELAAALARSHGGESIALLALDLDRFKLVNDTLGHGAGDELLRQVAERLTDCAGAEALVARFGGDEFMALVEGPAARDRAIAIGARIVAAMRSPFALTLGPAEIGVSVGIAVADGSDADALIERADRALYEAKRGGKGQVRQSPCASTQAA</sequence>
<dbReference type="EMBL" id="AP024145">
    <property type="protein sequence ID" value="BCM85507.1"/>
    <property type="molecule type" value="Genomic_DNA"/>
</dbReference>
<dbReference type="PANTHER" id="PTHR44757">
    <property type="entry name" value="DIGUANYLATE CYCLASE DGCP"/>
    <property type="match status" value="1"/>
</dbReference>
<dbReference type="Gene3D" id="3.30.70.270">
    <property type="match status" value="1"/>
</dbReference>
<dbReference type="KEGG" id="mind:mvi_39680"/>
<dbReference type="PANTHER" id="PTHR44757:SF2">
    <property type="entry name" value="BIOFILM ARCHITECTURE MAINTENANCE PROTEIN MBAA"/>
    <property type="match status" value="1"/>
</dbReference>
<reference evidence="2" key="1">
    <citation type="submission" date="2020-11" db="EMBL/GenBank/DDBJ databases">
        <title>Complete genome sequence of a novel pathogenic Methylobacterium strain isolated from rice in Vietnam.</title>
        <authorList>
            <person name="Lai K."/>
            <person name="Okazaki S."/>
            <person name="Higashi K."/>
            <person name="Mori H."/>
            <person name="Toyoda A."/>
            <person name="Kurokawa K."/>
        </authorList>
    </citation>
    <scope>NUCLEOTIDE SEQUENCE</scope>
    <source>
        <strain evidence="2">VL1</strain>
    </source>
</reference>
<dbReference type="CDD" id="cd00130">
    <property type="entry name" value="PAS"/>
    <property type="match status" value="1"/>
</dbReference>
<dbReference type="NCBIfam" id="TIGR00254">
    <property type="entry name" value="GGDEF"/>
    <property type="match status" value="1"/>
</dbReference>
<evidence type="ECO:0000313" key="3">
    <source>
        <dbReference type="Proteomes" id="UP000663508"/>
    </source>
</evidence>
<evidence type="ECO:0000313" key="2">
    <source>
        <dbReference type="EMBL" id="BCM85507.1"/>
    </source>
</evidence>
<dbReference type="SUPFAM" id="SSF55785">
    <property type="entry name" value="PYP-like sensor domain (PAS domain)"/>
    <property type="match status" value="1"/>
</dbReference>
<dbReference type="CDD" id="cd01949">
    <property type="entry name" value="GGDEF"/>
    <property type="match status" value="1"/>
</dbReference>
<dbReference type="InterPro" id="IPR035965">
    <property type="entry name" value="PAS-like_dom_sf"/>
</dbReference>
<dbReference type="Proteomes" id="UP000663508">
    <property type="component" value="Chromosome"/>
</dbReference>
<dbReference type="RefSeq" id="WP_207178466.1">
    <property type="nucleotide sequence ID" value="NZ_AP024145.1"/>
</dbReference>
<evidence type="ECO:0000259" key="1">
    <source>
        <dbReference type="PROSITE" id="PS50887"/>
    </source>
</evidence>
<dbReference type="AlphaFoldDB" id="A0A8H8WWH4"/>
<dbReference type="InterPro" id="IPR052155">
    <property type="entry name" value="Biofilm_reg_signaling"/>
</dbReference>
<dbReference type="InterPro" id="IPR000160">
    <property type="entry name" value="GGDEF_dom"/>
</dbReference>
<name>A0A8H8WWH4_9HYPH</name>
<dbReference type="Pfam" id="PF12860">
    <property type="entry name" value="PAS_7"/>
    <property type="match status" value="1"/>
</dbReference>
<dbReference type="Pfam" id="PF00990">
    <property type="entry name" value="GGDEF"/>
    <property type="match status" value="1"/>
</dbReference>